<evidence type="ECO:0000259" key="4">
    <source>
        <dbReference type="Pfam" id="PF02449"/>
    </source>
</evidence>
<evidence type="ECO:0000256" key="1">
    <source>
        <dbReference type="ARBA" id="ARBA00022801"/>
    </source>
</evidence>
<dbReference type="Proteomes" id="UP001238163">
    <property type="component" value="Unassembled WGS sequence"/>
</dbReference>
<dbReference type="RefSeq" id="WP_307259916.1">
    <property type="nucleotide sequence ID" value="NZ_JAUSVL010000001.1"/>
</dbReference>
<dbReference type="InterPro" id="IPR029062">
    <property type="entry name" value="Class_I_gatase-like"/>
</dbReference>
<dbReference type="Gene3D" id="3.20.20.80">
    <property type="entry name" value="Glycosidases"/>
    <property type="match status" value="1"/>
</dbReference>
<dbReference type="Gene3D" id="2.60.120.260">
    <property type="entry name" value="Galactose-binding domain-like"/>
    <property type="match status" value="1"/>
</dbReference>
<dbReference type="SUPFAM" id="SSF51445">
    <property type="entry name" value="(Trans)glycosidases"/>
    <property type="match status" value="1"/>
</dbReference>
<feature type="chain" id="PRO_5042269837" description="Glycoside hydrolase family 42 N-terminal domain-containing protein" evidence="3">
    <location>
        <begin position="22"/>
        <end position="1331"/>
    </location>
</feature>
<keyword evidence="2" id="KW-0326">Glycosidase</keyword>
<organism evidence="5 6">
    <name type="scientific">Oligosphaera ethanolica</name>
    <dbReference type="NCBI Taxonomy" id="760260"/>
    <lineage>
        <taxon>Bacteria</taxon>
        <taxon>Pseudomonadati</taxon>
        <taxon>Lentisphaerota</taxon>
        <taxon>Oligosphaeria</taxon>
        <taxon>Oligosphaerales</taxon>
        <taxon>Oligosphaeraceae</taxon>
        <taxon>Oligosphaera</taxon>
    </lineage>
</organism>
<evidence type="ECO:0000256" key="3">
    <source>
        <dbReference type="SAM" id="SignalP"/>
    </source>
</evidence>
<sequence length="1331" mass="149250">MTLSPKTLFLALLFVAGALRAENLFPNSGFETWDDASNLPCEPASRWHLQPKDKQAAWTQFRRSADEKFSGGYSWHLKDDDPGPTNHTAMYFVPPADMRALAGKVASFAVRVKLVASSRSKVVGIILAGSCDDGKTFSGADYVDSATATGWRQLLVRLPIPENANKLTLSFCCANFFHATGEAYFDDVLLTSDDVPRETPDLAAELAAVKTPEPASIAAGGVLFPVAPGLPPTWHVKPTPNLSFQRKWERGAGLDLEIKKSGYEPTLSFQTSYLNRRFDLSAVPLADLRFSLLSSLDMPLTLRLYNGDEELPREYHLAAGVPDNGQFRYVFELAGAAGPLTALRKIDLRLPRQLPPGPVSFSDLAIITGVAAAAPGYAPSPASDAFRASYEDPRVYCGDDRARPQIKDGTWHYQGRYEFWVGPWIYNKSTTDWGPEPRKNPLNIDHIAYKVGPSKEVFDVMGFNSGQMSAAHSWPGQVLYGLGVPDNYQQLEAAAAAYLHGFADMPFVIDFAFGYNHVLREENAAKYRDLDQRYDGWHAFIPFCPEHPEGDRYYRDYFLGGTRMAMKNGSNVFLYELFNESRYGCQCSFNAREFARRMAQKYGTISRANAQWHTIFTSFDDVAAVSNFRDYRRLWPDWWQFLAARYGEILRQYSDVIRSVDQRPDVYFTEMSSTFTLWDGFMDYRVVADSLDVLATEGGWRYGHSSDNLKAKDEMEAVVLRGSSTHWYMCDFYQGLAKGKLPIVNNEHYCTRLEFGQRVPSKKEDMITSLWNEVMHGSSGNFTYVLDKRFWEWETYEQAKAVVLNPSYKSSSMLNPYNWPPEELVGFKQFREELEPYRDQVLPFPRTGLPSVAIFHSYPTQAMAVFDRDMDLKGRMLNWYSAVLHAHYPLAIIFDEELEALPAHIEAVVFPCADYARVQSVPALAAFVARGGLVVADVDAFRWDEYSNELAGLPAGIARLDAKDPASGQALVALLDQRGVKRYGTMRAVDNGAPLNGTDLQLIDRGDFKMLFAVSMFEVQHRIARVALNVQDAGEFYLRDIVNKRLLVPGGKQTWNRDELREGFLLILPPQERVLLTLERQAPSPAWPVVGPAQQQDLFHQAQAADAPRLAAIQEKLRASSDAAVRDRNYDDVATDKCRPLDLRAVATMHFRDEQGDDRKGGWFDQGSNDFASMPLGEVTLAGVPFRIIDPESNAGRGAVILYGTARDYFPRQVTGVEVGQKLRYLYFLHAYGWDPQAGTAVLSYVLHYEDGTQAEIICRAGEEIGSWWSNRAPKQGKIALEASNPVRKPIALHCYRWTNPAPEKAIARLDIRSALSPAVPAVVAITAETP</sequence>
<dbReference type="GO" id="GO:0005975">
    <property type="term" value="P:carbohydrate metabolic process"/>
    <property type="evidence" value="ECO:0007669"/>
    <property type="project" value="InterPro"/>
</dbReference>
<evidence type="ECO:0000313" key="6">
    <source>
        <dbReference type="Proteomes" id="UP001238163"/>
    </source>
</evidence>
<dbReference type="GO" id="GO:0009341">
    <property type="term" value="C:beta-galactosidase complex"/>
    <property type="evidence" value="ECO:0007669"/>
    <property type="project" value="InterPro"/>
</dbReference>
<dbReference type="Pfam" id="PF02449">
    <property type="entry name" value="Glyco_hydro_42"/>
    <property type="match status" value="1"/>
</dbReference>
<accession>A0AAE3VE62</accession>
<dbReference type="Gene3D" id="3.40.50.880">
    <property type="match status" value="1"/>
</dbReference>
<keyword evidence="3" id="KW-0732">Signal</keyword>
<dbReference type="GO" id="GO:0004565">
    <property type="term" value="F:beta-galactosidase activity"/>
    <property type="evidence" value="ECO:0007669"/>
    <property type="project" value="InterPro"/>
</dbReference>
<proteinExistence type="predicted"/>
<gene>
    <name evidence="5" type="ORF">J3R75_000696</name>
</gene>
<keyword evidence="1" id="KW-0378">Hydrolase</keyword>
<dbReference type="InterPro" id="IPR013529">
    <property type="entry name" value="Glyco_hydro_42_N"/>
</dbReference>
<reference evidence="5" key="1">
    <citation type="submission" date="2023-07" db="EMBL/GenBank/DDBJ databases">
        <title>Genomic Encyclopedia of Type Strains, Phase IV (KMG-IV): sequencing the most valuable type-strain genomes for metagenomic binning, comparative biology and taxonomic classification.</title>
        <authorList>
            <person name="Goeker M."/>
        </authorList>
    </citation>
    <scope>NUCLEOTIDE SEQUENCE</scope>
    <source>
        <strain evidence="5">DSM 24202</strain>
    </source>
</reference>
<feature type="signal peptide" evidence="3">
    <location>
        <begin position="1"/>
        <end position="21"/>
    </location>
</feature>
<feature type="domain" description="Glycoside hydrolase family 42 N-terminal" evidence="4">
    <location>
        <begin position="567"/>
        <end position="786"/>
    </location>
</feature>
<evidence type="ECO:0000313" key="5">
    <source>
        <dbReference type="EMBL" id="MDQ0288589.1"/>
    </source>
</evidence>
<dbReference type="InterPro" id="IPR017853">
    <property type="entry name" value="GH"/>
</dbReference>
<protein>
    <recommendedName>
        <fullName evidence="4">Glycoside hydrolase family 42 N-terminal domain-containing protein</fullName>
    </recommendedName>
</protein>
<comment type="caution">
    <text evidence="5">The sequence shown here is derived from an EMBL/GenBank/DDBJ whole genome shotgun (WGS) entry which is preliminary data.</text>
</comment>
<name>A0AAE3VE62_9BACT</name>
<evidence type="ECO:0000256" key="2">
    <source>
        <dbReference type="ARBA" id="ARBA00023295"/>
    </source>
</evidence>
<dbReference type="EMBL" id="JAUSVL010000001">
    <property type="protein sequence ID" value="MDQ0288589.1"/>
    <property type="molecule type" value="Genomic_DNA"/>
</dbReference>
<keyword evidence="6" id="KW-1185">Reference proteome</keyword>